<sequence>MKKLYGTLLVIVLAVALSDCSTTSTQEEEQGYTEATLGNEKVTIDPEKMEEELVGLVNQHRTSIGLNSLANSAPAYKYAEEHTDYMISHNVLSHDNFDWRASQVAEETHAVSVSENVARYYASAEKTLEAWVESASHKEAMEGDFTHTTLSIQLDKNGRPYFTQIFIKVE</sequence>
<keyword evidence="1" id="KW-0732">Signal</keyword>
<dbReference type="CDD" id="cd05379">
    <property type="entry name" value="CAP_bacterial"/>
    <property type="match status" value="1"/>
</dbReference>
<name>A0A3A1NAV2_9FLAO</name>
<evidence type="ECO:0000313" key="4">
    <source>
        <dbReference type="Proteomes" id="UP000266067"/>
    </source>
</evidence>
<dbReference type="SUPFAM" id="SSF55797">
    <property type="entry name" value="PR-1-like"/>
    <property type="match status" value="1"/>
</dbReference>
<comment type="caution">
    <text evidence="3">The sequence shown here is derived from an EMBL/GenBank/DDBJ whole genome shotgun (WGS) entry which is preliminary data.</text>
</comment>
<gene>
    <name evidence="3" type="ORF">D2V08_05465</name>
</gene>
<dbReference type="InterPro" id="IPR035940">
    <property type="entry name" value="CAP_sf"/>
</dbReference>
<protein>
    <submittedName>
        <fullName evidence="3">CAP domain-containing protein</fullName>
    </submittedName>
</protein>
<evidence type="ECO:0000313" key="3">
    <source>
        <dbReference type="EMBL" id="RIV34826.1"/>
    </source>
</evidence>
<dbReference type="Pfam" id="PF00188">
    <property type="entry name" value="CAP"/>
    <property type="match status" value="1"/>
</dbReference>
<dbReference type="PANTHER" id="PTHR31157">
    <property type="entry name" value="SCP DOMAIN-CONTAINING PROTEIN"/>
    <property type="match status" value="1"/>
</dbReference>
<accession>A0A3A1NAV2</accession>
<dbReference type="EMBL" id="QXFH01000070">
    <property type="protein sequence ID" value="RIV34826.1"/>
    <property type="molecule type" value="Genomic_DNA"/>
</dbReference>
<keyword evidence="4" id="KW-1185">Reference proteome</keyword>
<dbReference type="PANTHER" id="PTHR31157:SF1">
    <property type="entry name" value="SCP DOMAIN-CONTAINING PROTEIN"/>
    <property type="match status" value="1"/>
</dbReference>
<organism evidence="3 4">
    <name type="scientific">Flagellimonas lutimaris</name>
    <dbReference type="NCBI Taxonomy" id="475082"/>
    <lineage>
        <taxon>Bacteria</taxon>
        <taxon>Pseudomonadati</taxon>
        <taxon>Bacteroidota</taxon>
        <taxon>Flavobacteriia</taxon>
        <taxon>Flavobacteriales</taxon>
        <taxon>Flavobacteriaceae</taxon>
        <taxon>Flagellimonas</taxon>
    </lineage>
</organism>
<dbReference type="AlphaFoldDB" id="A0A3A1NAV2"/>
<evidence type="ECO:0000259" key="2">
    <source>
        <dbReference type="Pfam" id="PF00188"/>
    </source>
</evidence>
<feature type="chain" id="PRO_5017218955" evidence="1">
    <location>
        <begin position="22"/>
        <end position="170"/>
    </location>
</feature>
<proteinExistence type="predicted"/>
<evidence type="ECO:0000256" key="1">
    <source>
        <dbReference type="SAM" id="SignalP"/>
    </source>
</evidence>
<feature type="signal peptide" evidence="1">
    <location>
        <begin position="1"/>
        <end position="21"/>
    </location>
</feature>
<dbReference type="Gene3D" id="3.40.33.10">
    <property type="entry name" value="CAP"/>
    <property type="match status" value="1"/>
</dbReference>
<dbReference type="Proteomes" id="UP000266067">
    <property type="component" value="Unassembled WGS sequence"/>
</dbReference>
<feature type="domain" description="SCP" evidence="2">
    <location>
        <begin position="55"/>
        <end position="166"/>
    </location>
</feature>
<dbReference type="RefSeq" id="WP_119607059.1">
    <property type="nucleotide sequence ID" value="NZ_QXFH01000070.1"/>
</dbReference>
<dbReference type="InterPro" id="IPR014044">
    <property type="entry name" value="CAP_dom"/>
</dbReference>
<dbReference type="OrthoDB" id="982527at2"/>
<reference evidence="3 4" key="1">
    <citation type="submission" date="2018-08" db="EMBL/GenBank/DDBJ databases">
        <title>Proposal of Muricauda 72 sp.nov. and Muricauda NH166 sp.nov., isolated from seawater.</title>
        <authorList>
            <person name="Cheng H."/>
            <person name="Wu Y.-H."/>
            <person name="Guo L.-L."/>
            <person name="Xu X.-W."/>
        </authorList>
    </citation>
    <scope>NUCLEOTIDE SEQUENCE [LARGE SCALE GENOMIC DNA]</scope>
    <source>
        <strain evidence="3 4">KCTC 22173</strain>
    </source>
</reference>